<comment type="subcellular location">
    <subcellularLocation>
        <location evidence="1">Membrane</location>
        <topology evidence="1">Multi-pass membrane protein</topology>
    </subcellularLocation>
</comment>
<feature type="transmembrane region" description="Helical" evidence="5">
    <location>
        <begin position="40"/>
        <end position="64"/>
    </location>
</feature>
<feature type="transmembrane region" description="Helical" evidence="5">
    <location>
        <begin position="147"/>
        <end position="169"/>
    </location>
</feature>
<dbReference type="Pfam" id="PF03595">
    <property type="entry name" value="SLAC1"/>
    <property type="match status" value="1"/>
</dbReference>
<proteinExistence type="predicted"/>
<dbReference type="AlphaFoldDB" id="A0A177L6Y0"/>
<sequence length="324" mass="35734">MSDELTASKQSTLQFLPVNLFGSVMGISGLALAWRWSHELFGTYALIGELIGALAVIIFIVLSISYIMKLFKYPQKVIEEFKNPILGNFFGTIAIAILLLSSVIAPYSKALSEIVWVTGTILTIVLAFIIVHRLMNQKQEILHATPAWLIPGVGTLDIAVAGGTMPFPWSEEINLFGFAVGGILALVFFVLIFSRLMHHDPMPEKLTPSLMVLIAPFGVGFLAYTNIIKDVDMFASILFYFGLFLGIVLFGKVFKRRLPFGTSWWAVSFPMAAVVIAAFKYAAHVNTWPLKAIAAISLLVLTIVLAVIFVRTLIYLFKGELLKA</sequence>
<keyword evidence="3 5" id="KW-1133">Transmembrane helix</keyword>
<accession>A0A177L6Y0</accession>
<dbReference type="EMBL" id="LQWY01000019">
    <property type="protein sequence ID" value="OAH61488.1"/>
    <property type="molecule type" value="Genomic_DNA"/>
</dbReference>
<dbReference type="GO" id="GO:0005886">
    <property type="term" value="C:plasma membrane"/>
    <property type="evidence" value="ECO:0007669"/>
    <property type="project" value="TreeGrafter"/>
</dbReference>
<feature type="transmembrane region" description="Helical" evidence="5">
    <location>
        <begin position="175"/>
        <end position="194"/>
    </location>
</feature>
<feature type="transmembrane region" description="Helical" evidence="5">
    <location>
        <begin position="233"/>
        <end position="251"/>
    </location>
</feature>
<keyword evidence="2 5" id="KW-0812">Transmembrane</keyword>
<dbReference type="InterPro" id="IPR004695">
    <property type="entry name" value="SLAC1/Mae1/Ssu1/TehA"/>
</dbReference>
<feature type="transmembrane region" description="Helical" evidence="5">
    <location>
        <begin position="206"/>
        <end position="227"/>
    </location>
</feature>
<name>A0A177L6Y0_9BACI</name>
<evidence type="ECO:0000256" key="3">
    <source>
        <dbReference type="ARBA" id="ARBA00022989"/>
    </source>
</evidence>
<dbReference type="InterPro" id="IPR052951">
    <property type="entry name" value="Tellurite_res_ion_channel"/>
</dbReference>
<dbReference type="PANTHER" id="PTHR37955:SF1">
    <property type="entry name" value="DEP DOMAIN-CONTAINING PROTEIN"/>
    <property type="match status" value="1"/>
</dbReference>
<keyword evidence="7" id="KW-1185">Reference proteome</keyword>
<dbReference type="InterPro" id="IPR038665">
    <property type="entry name" value="Voltage-dep_anion_channel_sf"/>
</dbReference>
<evidence type="ECO:0000313" key="6">
    <source>
        <dbReference type="EMBL" id="OAH61488.1"/>
    </source>
</evidence>
<organism evidence="6 7">
    <name type="scientific">Domibacillus aminovorans</name>
    <dbReference type="NCBI Taxonomy" id="29332"/>
    <lineage>
        <taxon>Bacteria</taxon>
        <taxon>Bacillati</taxon>
        <taxon>Bacillota</taxon>
        <taxon>Bacilli</taxon>
        <taxon>Bacillales</taxon>
        <taxon>Bacillaceae</taxon>
        <taxon>Domibacillus</taxon>
    </lineage>
</organism>
<feature type="transmembrane region" description="Helical" evidence="5">
    <location>
        <begin position="295"/>
        <end position="317"/>
    </location>
</feature>
<comment type="caution">
    <text evidence="6">The sequence shown here is derived from an EMBL/GenBank/DDBJ whole genome shotgun (WGS) entry which is preliminary data.</text>
</comment>
<evidence type="ECO:0000313" key="7">
    <source>
        <dbReference type="Proteomes" id="UP000076935"/>
    </source>
</evidence>
<feature type="transmembrane region" description="Helical" evidence="5">
    <location>
        <begin position="114"/>
        <end position="135"/>
    </location>
</feature>
<evidence type="ECO:0000256" key="1">
    <source>
        <dbReference type="ARBA" id="ARBA00004141"/>
    </source>
</evidence>
<feature type="transmembrane region" description="Helical" evidence="5">
    <location>
        <begin position="85"/>
        <end position="108"/>
    </location>
</feature>
<evidence type="ECO:0000256" key="2">
    <source>
        <dbReference type="ARBA" id="ARBA00022692"/>
    </source>
</evidence>
<dbReference type="GO" id="GO:0046583">
    <property type="term" value="F:monoatomic cation efflux transmembrane transporter activity"/>
    <property type="evidence" value="ECO:0007669"/>
    <property type="project" value="TreeGrafter"/>
</dbReference>
<reference evidence="6 7" key="1">
    <citation type="submission" date="2016-01" db="EMBL/GenBank/DDBJ databases">
        <title>Investigation of taxonomic status of Bacillus aminovorans.</title>
        <authorList>
            <person name="Verma A."/>
            <person name="Pal Y."/>
            <person name="Krishnamurthi S."/>
        </authorList>
    </citation>
    <scope>NUCLEOTIDE SEQUENCE [LARGE SCALE GENOMIC DNA]</scope>
    <source>
        <strain evidence="6 7">DSM 1314</strain>
    </source>
</reference>
<dbReference type="PANTHER" id="PTHR37955">
    <property type="entry name" value="TELLURITE RESISTANCE PROTEIN TEHA"/>
    <property type="match status" value="1"/>
</dbReference>
<feature type="transmembrane region" description="Helical" evidence="5">
    <location>
        <begin position="263"/>
        <end position="283"/>
    </location>
</feature>
<evidence type="ECO:0000256" key="4">
    <source>
        <dbReference type="ARBA" id="ARBA00023136"/>
    </source>
</evidence>
<feature type="transmembrane region" description="Helical" evidence="5">
    <location>
        <begin position="12"/>
        <end position="34"/>
    </location>
</feature>
<gene>
    <name evidence="6" type="ORF">AWH49_12725</name>
</gene>
<evidence type="ECO:0000256" key="5">
    <source>
        <dbReference type="SAM" id="Phobius"/>
    </source>
</evidence>
<keyword evidence="4 5" id="KW-0472">Membrane</keyword>
<dbReference type="Proteomes" id="UP000076935">
    <property type="component" value="Unassembled WGS sequence"/>
</dbReference>
<dbReference type="CDD" id="cd09323">
    <property type="entry name" value="TDT_SLAC1_like"/>
    <property type="match status" value="1"/>
</dbReference>
<protein>
    <submittedName>
        <fullName evidence="6">C4-dicarboxylate ABC transporter</fullName>
    </submittedName>
</protein>
<dbReference type="Gene3D" id="1.50.10.150">
    <property type="entry name" value="Voltage-dependent anion channel"/>
    <property type="match status" value="1"/>
</dbReference>